<feature type="compositionally biased region" description="Polar residues" evidence="1">
    <location>
        <begin position="130"/>
        <end position="146"/>
    </location>
</feature>
<name>A0A8S5MBU8_9CAUD</name>
<dbReference type="EMBL" id="BK014870">
    <property type="protein sequence ID" value="DAD79700.1"/>
    <property type="molecule type" value="Genomic_DNA"/>
</dbReference>
<sequence length="159" mass="17609">MRIYPQSGTSSQQHAIQPMSSDHIAQNRRSICFTDSFIVRHIAFNIAHLEQRLVRNGADFLKVIRTITHRVERAFAAVEVCLPSLCAISDYGSVVKFVQYDFRFHSLPFSFSSVIASCSASSLTGRHRPPSTSVITGMDSSSSVSGAHSRPIWPRGQPT</sequence>
<evidence type="ECO:0000256" key="1">
    <source>
        <dbReference type="SAM" id="MobiDB-lite"/>
    </source>
</evidence>
<proteinExistence type="predicted"/>
<reference evidence="2" key="1">
    <citation type="journal article" date="2021" name="Proc. Natl. Acad. Sci. U.S.A.">
        <title>A Catalog of Tens of Thousands of Viruses from Human Metagenomes Reveals Hidden Associations with Chronic Diseases.</title>
        <authorList>
            <person name="Tisza M.J."/>
            <person name="Buck C.B."/>
        </authorList>
    </citation>
    <scope>NUCLEOTIDE SEQUENCE</scope>
    <source>
        <strain evidence="2">Ct9Fw19</strain>
    </source>
</reference>
<accession>A0A8S5MBU8</accession>
<protein>
    <submittedName>
        <fullName evidence="2">Uncharacterized protein</fullName>
    </submittedName>
</protein>
<organism evidence="2">
    <name type="scientific">Myoviridae sp. ct9Fw19</name>
    <dbReference type="NCBI Taxonomy" id="2826624"/>
    <lineage>
        <taxon>Viruses</taxon>
        <taxon>Duplodnaviria</taxon>
        <taxon>Heunggongvirae</taxon>
        <taxon>Uroviricota</taxon>
        <taxon>Caudoviricetes</taxon>
    </lineage>
</organism>
<evidence type="ECO:0000313" key="2">
    <source>
        <dbReference type="EMBL" id="DAD79700.1"/>
    </source>
</evidence>
<feature type="region of interest" description="Disordered" evidence="1">
    <location>
        <begin position="122"/>
        <end position="159"/>
    </location>
</feature>